<dbReference type="EMBL" id="BARS01002533">
    <property type="protein sequence ID" value="GAF69017.1"/>
    <property type="molecule type" value="Genomic_DNA"/>
</dbReference>
<name>X0RZ81_9ZZZZ</name>
<gene>
    <name evidence="2" type="ORF">S01H1_04836</name>
</gene>
<reference evidence="2" key="1">
    <citation type="journal article" date="2014" name="Front. Microbiol.">
        <title>High frequency of phylogenetically diverse reductive dehalogenase-homologous genes in deep subseafloor sedimentary metagenomes.</title>
        <authorList>
            <person name="Kawai M."/>
            <person name="Futagami T."/>
            <person name="Toyoda A."/>
            <person name="Takaki Y."/>
            <person name="Nishi S."/>
            <person name="Hori S."/>
            <person name="Arai W."/>
            <person name="Tsubouchi T."/>
            <person name="Morono Y."/>
            <person name="Uchiyama I."/>
            <person name="Ito T."/>
            <person name="Fujiyama A."/>
            <person name="Inagaki F."/>
            <person name="Takami H."/>
        </authorList>
    </citation>
    <scope>NUCLEOTIDE SEQUENCE</scope>
    <source>
        <strain evidence="2">Expedition CK06-06</strain>
    </source>
</reference>
<dbReference type="InterPro" id="IPR007543">
    <property type="entry name" value="LptD_C"/>
</dbReference>
<feature type="non-terminal residue" evidence="2">
    <location>
        <position position="1"/>
    </location>
</feature>
<evidence type="ECO:0000313" key="2">
    <source>
        <dbReference type="EMBL" id="GAF69017.1"/>
    </source>
</evidence>
<dbReference type="Pfam" id="PF04453">
    <property type="entry name" value="LptD"/>
    <property type="match status" value="1"/>
</dbReference>
<comment type="caution">
    <text evidence="2">The sequence shown here is derived from an EMBL/GenBank/DDBJ whole genome shotgun (WGS) entry which is preliminary data.</text>
</comment>
<feature type="non-terminal residue" evidence="2">
    <location>
        <position position="498"/>
    </location>
</feature>
<protein>
    <recommendedName>
        <fullName evidence="1">LptD C-terminal domain-containing protein</fullName>
    </recommendedName>
</protein>
<dbReference type="AlphaFoldDB" id="X0RZ81"/>
<feature type="domain" description="LptD C-terminal" evidence="1">
    <location>
        <begin position="208"/>
        <end position="454"/>
    </location>
</feature>
<dbReference type="PANTHER" id="PTHR30189:SF1">
    <property type="entry name" value="LPS-ASSEMBLY PROTEIN LPTD"/>
    <property type="match status" value="1"/>
</dbReference>
<dbReference type="PANTHER" id="PTHR30189">
    <property type="entry name" value="LPS-ASSEMBLY PROTEIN"/>
    <property type="match status" value="1"/>
</dbReference>
<dbReference type="InterPro" id="IPR050218">
    <property type="entry name" value="LptD"/>
</dbReference>
<dbReference type="GO" id="GO:0061024">
    <property type="term" value="P:membrane organization"/>
    <property type="evidence" value="ECO:0007669"/>
    <property type="project" value="InterPro"/>
</dbReference>
<proteinExistence type="predicted"/>
<sequence length="498" mass="59276">DTKEGVAEGNIVLYQEDSILTGDKCEYNFDRQTGQIYKAGFISQMVYGRAPQAVKEGPKKVTMRKGHMTTCELDHPHYRMHAKTATIFLDDKVVMKHIIVYLFELPIFYLPYYSYALKPDRPKVVVTPGKDKDWGQFVLTAWRYEFNQDFKGILNLDYRVKRDFASGFDHYYNTRRFGEGFVKTYYMNERKLETKNLWKQPRITHERERYMIHQRHSWDVDRDTDLRFEYWGLSDTEFLKDYFYRKEYEREPTPETYLSIIRTRPKYTASFLGKRRFNKIFERVEYQPELKLDVPSLRIGGEDSRLYWSSDNSFANLSRKYAHPSNLDEDTVRFDTYNKLSRPFKLGFLHFTPYVAGRETYYTKDKYGEHGDWFRGAFYTGVGVETKFYRIFDVNTDIWEMDINRLRHLITPRVGYGYIHRPTIASEKLVQFDGLDSISRLNQFTFSLENKLQTKREVAGEDGVDFQSVDLARLTISTSYNYRHPAGSKFSNINFDFE</sequence>
<evidence type="ECO:0000259" key="1">
    <source>
        <dbReference type="Pfam" id="PF04453"/>
    </source>
</evidence>
<organism evidence="2">
    <name type="scientific">marine sediment metagenome</name>
    <dbReference type="NCBI Taxonomy" id="412755"/>
    <lineage>
        <taxon>unclassified sequences</taxon>
        <taxon>metagenomes</taxon>
        <taxon>ecological metagenomes</taxon>
    </lineage>
</organism>
<dbReference type="GO" id="GO:0009279">
    <property type="term" value="C:cell outer membrane"/>
    <property type="evidence" value="ECO:0007669"/>
    <property type="project" value="TreeGrafter"/>
</dbReference>
<dbReference type="GO" id="GO:1990351">
    <property type="term" value="C:transporter complex"/>
    <property type="evidence" value="ECO:0007669"/>
    <property type="project" value="TreeGrafter"/>
</dbReference>
<accession>X0RZ81</accession>